<evidence type="ECO:0000313" key="6">
    <source>
        <dbReference type="Proteomes" id="UP000044938"/>
    </source>
</evidence>
<protein>
    <recommendedName>
        <fullName evidence="7">Secreted protein</fullName>
    </recommendedName>
</protein>
<evidence type="ECO:0000256" key="1">
    <source>
        <dbReference type="SAM" id="MobiDB-lite"/>
    </source>
</evidence>
<name>A0A655JSS0_MYCTX</name>
<evidence type="ECO:0008006" key="7">
    <source>
        <dbReference type="Google" id="ProtNLM"/>
    </source>
</evidence>
<gene>
    <name evidence="4" type="ORF">ERS007720_04889</name>
    <name evidence="3" type="ORF">ERS007739_01290</name>
</gene>
<dbReference type="EMBL" id="CSBK01000473">
    <property type="protein sequence ID" value="COX43840.1"/>
    <property type="molecule type" value="Genomic_DNA"/>
</dbReference>
<feature type="chain" id="PRO_5041129538" description="Secreted protein" evidence="2">
    <location>
        <begin position="26"/>
        <end position="61"/>
    </location>
</feature>
<dbReference type="EMBL" id="CSAJ01001246">
    <property type="protein sequence ID" value="COX78445.1"/>
    <property type="molecule type" value="Genomic_DNA"/>
</dbReference>
<dbReference type="Proteomes" id="UP000044938">
    <property type="component" value="Unassembled WGS sequence"/>
</dbReference>
<evidence type="ECO:0000256" key="2">
    <source>
        <dbReference type="SAM" id="SignalP"/>
    </source>
</evidence>
<feature type="region of interest" description="Disordered" evidence="1">
    <location>
        <begin position="37"/>
        <end position="61"/>
    </location>
</feature>
<feature type="compositionally biased region" description="Polar residues" evidence="1">
    <location>
        <begin position="37"/>
        <end position="51"/>
    </location>
</feature>
<reference evidence="3" key="2">
    <citation type="submission" date="2015-03" db="EMBL/GenBank/DDBJ databases">
        <authorList>
            <consortium name="Pathogen Informatics"/>
            <person name="Murphy D."/>
        </authorList>
    </citation>
    <scope>NUCLEOTIDE SEQUENCE</scope>
    <source>
        <strain evidence="3">N09902308</strain>
    </source>
</reference>
<evidence type="ECO:0000313" key="3">
    <source>
        <dbReference type="EMBL" id="COX43840.1"/>
    </source>
</evidence>
<organism evidence="4 6">
    <name type="scientific">Mycobacterium tuberculosis</name>
    <dbReference type="NCBI Taxonomy" id="1773"/>
    <lineage>
        <taxon>Bacteria</taxon>
        <taxon>Bacillati</taxon>
        <taxon>Actinomycetota</taxon>
        <taxon>Actinomycetes</taxon>
        <taxon>Mycobacteriales</taxon>
        <taxon>Mycobacteriaceae</taxon>
        <taxon>Mycobacterium</taxon>
        <taxon>Mycobacterium tuberculosis complex</taxon>
    </lineage>
</organism>
<keyword evidence="2" id="KW-0732">Signal</keyword>
<evidence type="ECO:0000313" key="4">
    <source>
        <dbReference type="EMBL" id="COX78445.1"/>
    </source>
</evidence>
<sequence length="61" mass="6271">MSLTRCCGICVTMSLRITVCTNASAPAASWSRLSQGTVSPASTTEAPSDSIRNPIVGVTGR</sequence>
<proteinExistence type="predicted"/>
<reference evidence="5 6" key="1">
    <citation type="submission" date="2015-03" db="EMBL/GenBank/DDBJ databases">
        <authorList>
            <consortium name="Pathogen Informatics"/>
        </authorList>
    </citation>
    <scope>NUCLEOTIDE SEQUENCE [LARGE SCALE GENOMIC DNA]</scope>
    <source>
        <strain evidence="4 6">M09401471</strain>
        <strain evidence="5">N09902308</strain>
    </source>
</reference>
<dbReference type="AlphaFoldDB" id="A0A655JSS0"/>
<feature type="signal peptide" evidence="2">
    <location>
        <begin position="1"/>
        <end position="25"/>
    </location>
</feature>
<evidence type="ECO:0000313" key="5">
    <source>
        <dbReference type="Proteomes" id="UP000039021"/>
    </source>
</evidence>
<dbReference type="Proteomes" id="UP000039021">
    <property type="component" value="Unassembled WGS sequence"/>
</dbReference>
<accession>A0A655JSS0</accession>